<gene>
    <name evidence="1" type="ORF">JEM65_03135</name>
</gene>
<evidence type="ECO:0000313" key="2">
    <source>
        <dbReference type="Proteomes" id="UP000662373"/>
    </source>
</evidence>
<evidence type="ECO:0000313" key="1">
    <source>
        <dbReference type="EMBL" id="MBJ7879651.1"/>
    </source>
</evidence>
<evidence type="ECO:0008006" key="3">
    <source>
        <dbReference type="Google" id="ProtNLM"/>
    </source>
</evidence>
<reference evidence="1 2" key="1">
    <citation type="submission" date="2020-09" db="EMBL/GenBank/DDBJ databases">
        <title>Draft genome of Gelidibacter salicanalis PAMC21136.</title>
        <authorList>
            <person name="Park H."/>
        </authorList>
    </citation>
    <scope>NUCLEOTIDE SEQUENCE [LARGE SCALE GENOMIC DNA]</scope>
    <source>
        <strain evidence="1 2">PAMC21136</strain>
    </source>
</reference>
<keyword evidence="2" id="KW-1185">Reference proteome</keyword>
<name>A0A934KHJ6_9FLAO</name>
<dbReference type="AlphaFoldDB" id="A0A934KHJ6"/>
<comment type="caution">
    <text evidence="1">The sequence shown here is derived from an EMBL/GenBank/DDBJ whole genome shotgun (WGS) entry which is preliminary data.</text>
</comment>
<dbReference type="PROSITE" id="PS51257">
    <property type="entry name" value="PROKAR_LIPOPROTEIN"/>
    <property type="match status" value="1"/>
</dbReference>
<sequence>MKSVLILVLATFIFTACNSDDDTVEAGDYLIFGHFYGMCGGEECVEIFKLTDSKLYEDTNDNYTLDNLKFRELDQATFDKVKDFKNAIPEQLLTDETTVFGCPDCADGGGLYIQLS</sequence>
<proteinExistence type="predicted"/>
<accession>A0A934KHJ6</accession>
<dbReference type="Proteomes" id="UP000662373">
    <property type="component" value="Unassembled WGS sequence"/>
</dbReference>
<organism evidence="1 2">
    <name type="scientific">Gelidibacter salicanalis</name>
    <dbReference type="NCBI Taxonomy" id="291193"/>
    <lineage>
        <taxon>Bacteria</taxon>
        <taxon>Pseudomonadati</taxon>
        <taxon>Bacteroidota</taxon>
        <taxon>Flavobacteriia</taxon>
        <taxon>Flavobacteriales</taxon>
        <taxon>Flavobacteriaceae</taxon>
        <taxon>Gelidibacter</taxon>
    </lineage>
</organism>
<dbReference type="RefSeq" id="WP_199597108.1">
    <property type="nucleotide sequence ID" value="NZ_JAEHJZ010000004.1"/>
</dbReference>
<protein>
    <recommendedName>
        <fullName evidence="3">Lipoprotein</fullName>
    </recommendedName>
</protein>
<dbReference type="EMBL" id="JAEHJZ010000004">
    <property type="protein sequence ID" value="MBJ7879651.1"/>
    <property type="molecule type" value="Genomic_DNA"/>
</dbReference>